<evidence type="ECO:0000313" key="3">
    <source>
        <dbReference type="Proteomes" id="UP000595437"/>
    </source>
</evidence>
<keyword evidence="3" id="KW-1185">Reference proteome</keyword>
<evidence type="ECO:0000313" key="2">
    <source>
        <dbReference type="EMBL" id="QQP51109.1"/>
    </source>
</evidence>
<gene>
    <name evidence="2" type="ORF">FKW44_012348</name>
</gene>
<dbReference type="EMBL" id="CP045897">
    <property type="protein sequence ID" value="QQP51109.1"/>
    <property type="molecule type" value="Genomic_DNA"/>
</dbReference>
<feature type="region of interest" description="Disordered" evidence="1">
    <location>
        <begin position="11"/>
        <end position="38"/>
    </location>
</feature>
<organism evidence="2 3">
    <name type="scientific">Caligus rogercresseyi</name>
    <name type="common">Sea louse</name>
    <dbReference type="NCBI Taxonomy" id="217165"/>
    <lineage>
        <taxon>Eukaryota</taxon>
        <taxon>Metazoa</taxon>
        <taxon>Ecdysozoa</taxon>
        <taxon>Arthropoda</taxon>
        <taxon>Crustacea</taxon>
        <taxon>Multicrustacea</taxon>
        <taxon>Hexanauplia</taxon>
        <taxon>Copepoda</taxon>
        <taxon>Siphonostomatoida</taxon>
        <taxon>Caligidae</taxon>
        <taxon>Caligus</taxon>
    </lineage>
</organism>
<evidence type="ECO:0000256" key="1">
    <source>
        <dbReference type="SAM" id="MobiDB-lite"/>
    </source>
</evidence>
<dbReference type="AlphaFoldDB" id="A0A7T8HJ87"/>
<sequence>LRAPYNYHHIGKSLPLEDDSKVDDISSSGGYRSSSNALRKRQLLTDYDPLSERNKEDRIIAIRKLLRRVVNNSSS</sequence>
<feature type="non-terminal residue" evidence="2">
    <location>
        <position position="1"/>
    </location>
</feature>
<protein>
    <submittedName>
        <fullName evidence="2">Uncharacterized protein</fullName>
    </submittedName>
</protein>
<dbReference type="Proteomes" id="UP000595437">
    <property type="component" value="Chromosome 8"/>
</dbReference>
<reference evidence="3" key="1">
    <citation type="submission" date="2021-01" db="EMBL/GenBank/DDBJ databases">
        <title>Caligus Genome Assembly.</title>
        <authorList>
            <person name="Gallardo-Escarate C."/>
        </authorList>
    </citation>
    <scope>NUCLEOTIDE SEQUENCE [LARGE SCALE GENOMIC DNA]</scope>
</reference>
<feature type="compositionally biased region" description="Low complexity" evidence="1">
    <location>
        <begin position="26"/>
        <end position="35"/>
    </location>
</feature>
<name>A0A7T8HJ87_CALRO</name>
<proteinExistence type="predicted"/>
<accession>A0A7T8HJ87</accession>